<comment type="similarity">
    <text evidence="2 9">Belongs to the complex I subunit 3 family.</text>
</comment>
<evidence type="ECO:0000256" key="4">
    <source>
        <dbReference type="ARBA" id="ARBA00022448"/>
    </source>
</evidence>
<keyword evidence="9 11" id="KW-0496">Mitochondrion</keyword>
<evidence type="ECO:0000256" key="5">
    <source>
        <dbReference type="ARBA" id="ARBA00022692"/>
    </source>
</evidence>
<comment type="subcellular location">
    <subcellularLocation>
        <location evidence="1">Membrane</location>
    </subcellularLocation>
    <subcellularLocation>
        <location evidence="9">Mitochondrion membrane</location>
        <topology evidence="9">Multi-pass membrane protein</topology>
    </subcellularLocation>
</comment>
<organism evidence="11">
    <name type="scientific">Proasellus meridianus</name>
    <dbReference type="NCBI Taxonomy" id="1282001"/>
    <lineage>
        <taxon>Eukaryota</taxon>
        <taxon>Metazoa</taxon>
        <taxon>Ecdysozoa</taxon>
        <taxon>Arthropoda</taxon>
        <taxon>Crustacea</taxon>
        <taxon>Multicrustacea</taxon>
        <taxon>Malacostraca</taxon>
        <taxon>Eumalacostraca</taxon>
        <taxon>Peracarida</taxon>
        <taxon>Isopoda</taxon>
        <taxon>Asellota</taxon>
        <taxon>Aselloidea</taxon>
        <taxon>Asellidae</taxon>
        <taxon>Proasellus</taxon>
    </lineage>
</organism>
<reference evidence="11" key="1">
    <citation type="submission" date="2019-03" db="EMBL/GenBank/DDBJ databases">
        <authorList>
            <person name="Lefebure T."/>
            <person name="Lefebure T."/>
        </authorList>
    </citation>
    <scope>NUCLEOTIDE SEQUENCE [LARGE SCALE GENOMIC DNA]</scope>
</reference>
<feature type="transmembrane region" description="Helical" evidence="9">
    <location>
        <begin position="87"/>
        <end position="106"/>
    </location>
</feature>
<evidence type="ECO:0000256" key="7">
    <source>
        <dbReference type="ARBA" id="ARBA00023136"/>
    </source>
</evidence>
<dbReference type="InterPro" id="IPR038430">
    <property type="entry name" value="NDAH_ubi_oxred_su3_sf"/>
</dbReference>
<keyword evidence="9" id="KW-0520">NAD</keyword>
<dbReference type="GO" id="GO:0031966">
    <property type="term" value="C:mitochondrial membrane"/>
    <property type="evidence" value="ECO:0007669"/>
    <property type="project" value="UniProtKB-SubCell"/>
</dbReference>
<feature type="chain" id="PRO_5019803660" description="NADH-ubiquinone oxidoreductase chain 3" evidence="10">
    <location>
        <begin position="20"/>
        <end position="117"/>
    </location>
</feature>
<keyword evidence="4 9" id="KW-0813">Transport</keyword>
<comment type="function">
    <text evidence="9">Core subunit of the mitochondrial membrane respiratory chain NADH dehydrogenase (Complex I) which catalyzes electron transfer from NADH through the respiratory chain, using ubiquinone as an electron acceptor. Essential for the catalytic activity of complex I.</text>
</comment>
<evidence type="ECO:0000313" key="11">
    <source>
        <dbReference type="EMBL" id="VFU78909.1"/>
    </source>
</evidence>
<dbReference type="Gene3D" id="1.20.58.1610">
    <property type="entry name" value="NADH:ubiquinone/plastoquinone oxidoreductase, chain 3"/>
    <property type="match status" value="1"/>
</dbReference>
<dbReference type="AlphaFoldDB" id="A0A485M7L7"/>
<evidence type="ECO:0000256" key="2">
    <source>
        <dbReference type="ARBA" id="ARBA00008472"/>
    </source>
</evidence>
<keyword evidence="9" id="KW-0830">Ubiquinone</keyword>
<geneLocation type="mitochondrion" evidence="11"/>
<evidence type="ECO:0000256" key="6">
    <source>
        <dbReference type="ARBA" id="ARBA00022989"/>
    </source>
</evidence>
<evidence type="ECO:0000256" key="8">
    <source>
        <dbReference type="ARBA" id="ARBA00049551"/>
    </source>
</evidence>
<proteinExistence type="inferred from homology"/>
<dbReference type="InterPro" id="IPR000440">
    <property type="entry name" value="NADH_UbQ/plastoQ_OxRdtase_su3"/>
</dbReference>
<dbReference type="EC" id="7.1.1.2" evidence="9"/>
<evidence type="ECO:0000256" key="10">
    <source>
        <dbReference type="SAM" id="SignalP"/>
    </source>
</evidence>
<name>A0A485M7L7_9CRUS</name>
<keyword evidence="5 9" id="KW-0812">Transmembrane</keyword>
<keyword evidence="9" id="KW-0249">Electron transport</keyword>
<comment type="catalytic activity">
    <reaction evidence="8 9">
        <text>a ubiquinone + NADH + 5 H(+)(in) = a ubiquinol + NAD(+) + 4 H(+)(out)</text>
        <dbReference type="Rhea" id="RHEA:29091"/>
        <dbReference type="Rhea" id="RHEA-COMP:9565"/>
        <dbReference type="Rhea" id="RHEA-COMP:9566"/>
        <dbReference type="ChEBI" id="CHEBI:15378"/>
        <dbReference type="ChEBI" id="CHEBI:16389"/>
        <dbReference type="ChEBI" id="CHEBI:17976"/>
        <dbReference type="ChEBI" id="CHEBI:57540"/>
        <dbReference type="ChEBI" id="CHEBI:57945"/>
        <dbReference type="EC" id="7.1.1.2"/>
    </reaction>
</comment>
<dbReference type="PANTHER" id="PTHR11058:SF9">
    <property type="entry name" value="NADH-UBIQUINONE OXIDOREDUCTASE CHAIN 3"/>
    <property type="match status" value="1"/>
</dbReference>
<protein>
    <recommendedName>
        <fullName evidence="3 9">NADH-ubiquinone oxidoreductase chain 3</fullName>
        <ecNumber evidence="9">7.1.1.2</ecNumber>
    </recommendedName>
</protein>
<dbReference type="GO" id="GO:0008137">
    <property type="term" value="F:NADH dehydrogenase (ubiquinone) activity"/>
    <property type="evidence" value="ECO:0007669"/>
    <property type="project" value="UniProtKB-UniRule"/>
</dbReference>
<evidence type="ECO:0000256" key="1">
    <source>
        <dbReference type="ARBA" id="ARBA00004370"/>
    </source>
</evidence>
<dbReference type="PANTHER" id="PTHR11058">
    <property type="entry name" value="NADH-UBIQUINONE OXIDOREDUCTASE CHAIN 3"/>
    <property type="match status" value="1"/>
</dbReference>
<feature type="transmembrane region" description="Helical" evidence="9">
    <location>
        <begin position="53"/>
        <end position="75"/>
    </location>
</feature>
<keyword evidence="6 9" id="KW-1133">Transmembrane helix</keyword>
<sequence length="117" mass="13481">MIFMLTLILILFMVGALLSILSVVISEKSYFDREKSSPFECGFNPVATSRLPFSLRFFIIAMIFLVFDVEIVLLLPLSAAWDVSNMSFWLLSYMMFLIILLLGTIYEWSYGALSWKL</sequence>
<keyword evidence="9" id="KW-1278">Translocase</keyword>
<dbReference type="EMBL" id="LR536625">
    <property type="protein sequence ID" value="VFU78909.1"/>
    <property type="molecule type" value="Genomic_DNA"/>
</dbReference>
<dbReference type="GO" id="GO:0030964">
    <property type="term" value="C:NADH dehydrogenase complex"/>
    <property type="evidence" value="ECO:0007669"/>
    <property type="project" value="TreeGrafter"/>
</dbReference>
<evidence type="ECO:0000256" key="3">
    <source>
        <dbReference type="ARBA" id="ARBA00021007"/>
    </source>
</evidence>
<keyword evidence="9" id="KW-0679">Respiratory chain</keyword>
<accession>A0A485M7L7</accession>
<evidence type="ECO:0000256" key="9">
    <source>
        <dbReference type="RuleBase" id="RU003640"/>
    </source>
</evidence>
<keyword evidence="10" id="KW-0732">Signal</keyword>
<keyword evidence="7 9" id="KW-0472">Membrane</keyword>
<gene>
    <name evidence="11" type="primary">nad3</name>
    <name evidence="11" type="ORF">PMLLMT01_0029</name>
</gene>
<dbReference type="Pfam" id="PF00507">
    <property type="entry name" value="Oxidored_q4"/>
    <property type="match status" value="1"/>
</dbReference>
<feature type="signal peptide" evidence="10">
    <location>
        <begin position="1"/>
        <end position="19"/>
    </location>
</feature>